<feature type="domain" description="PHD-type" evidence="7">
    <location>
        <begin position="150"/>
        <end position="216"/>
    </location>
</feature>
<dbReference type="EnsemblPlants" id="ONIVA04G21750.4">
    <property type="protein sequence ID" value="ONIVA04G21750.4"/>
    <property type="gene ID" value="ONIVA04G21750"/>
</dbReference>
<evidence type="ECO:0000256" key="3">
    <source>
        <dbReference type="ARBA" id="ARBA00022833"/>
    </source>
</evidence>
<feature type="compositionally biased region" description="Pro residues" evidence="6">
    <location>
        <begin position="23"/>
        <end position="46"/>
    </location>
</feature>
<evidence type="ECO:0000313" key="9">
    <source>
        <dbReference type="Proteomes" id="UP000006591"/>
    </source>
</evidence>
<keyword evidence="9" id="KW-1185">Reference proteome</keyword>
<dbReference type="PANTHER" id="PTHR46695">
    <property type="entry name" value="ZINC FINGER CCCH DOMAIN-CONTAINING PROTEIN 44-RELATED"/>
    <property type="match status" value="1"/>
</dbReference>
<keyword evidence="4" id="KW-0238">DNA-binding</keyword>
<dbReference type="PROSITE" id="PS50016">
    <property type="entry name" value="ZF_PHD_2"/>
    <property type="match status" value="1"/>
</dbReference>
<proteinExistence type="predicted"/>
<evidence type="ECO:0000256" key="2">
    <source>
        <dbReference type="ARBA" id="ARBA00022771"/>
    </source>
</evidence>
<feature type="compositionally biased region" description="Pro residues" evidence="6">
    <location>
        <begin position="54"/>
        <end position="65"/>
    </location>
</feature>
<dbReference type="InterPro" id="IPR001965">
    <property type="entry name" value="Znf_PHD"/>
</dbReference>
<dbReference type="CDD" id="cd15568">
    <property type="entry name" value="PHD5_NSD"/>
    <property type="match status" value="1"/>
</dbReference>
<dbReference type="Pfam" id="PF22908">
    <property type="entry name" value="PHD_NSD"/>
    <property type="match status" value="1"/>
</dbReference>
<dbReference type="InterPro" id="IPR019786">
    <property type="entry name" value="Zinc_finger_PHD-type_CS"/>
</dbReference>
<dbReference type="PANTHER" id="PTHR46695:SF20">
    <property type="entry name" value="ZINC FINGER CCCH DOMAIN-CONTAINING PROTEIN 19"/>
    <property type="match status" value="1"/>
</dbReference>
<keyword evidence="3" id="KW-0862">Zinc</keyword>
<evidence type="ECO:0000256" key="1">
    <source>
        <dbReference type="ARBA" id="ARBA00022723"/>
    </source>
</evidence>
<keyword evidence="1" id="KW-0479">Metal-binding</keyword>
<reference evidence="8" key="1">
    <citation type="submission" date="2015-04" db="UniProtKB">
        <authorList>
            <consortium name="EnsemblPlants"/>
        </authorList>
    </citation>
    <scope>IDENTIFICATION</scope>
    <source>
        <strain evidence="8">SL10</strain>
    </source>
</reference>
<protein>
    <recommendedName>
        <fullName evidence="7">PHD-type domain-containing protein</fullName>
    </recommendedName>
</protein>
<dbReference type="Proteomes" id="UP000006591">
    <property type="component" value="Chromosome 4"/>
</dbReference>
<feature type="region of interest" description="Disordered" evidence="6">
    <location>
        <begin position="1"/>
        <end position="145"/>
    </location>
</feature>
<feature type="region of interest" description="Disordered" evidence="6">
    <location>
        <begin position="326"/>
        <end position="359"/>
    </location>
</feature>
<dbReference type="InterPro" id="IPR019787">
    <property type="entry name" value="Znf_PHD-finger"/>
</dbReference>
<dbReference type="FunFam" id="3.30.40.10:FF:000303">
    <property type="entry name" value="Zinc finger CCCH domain-containing protein 19"/>
    <property type="match status" value="1"/>
</dbReference>
<accession>A0A0E0H4Z8</accession>
<dbReference type="PROSITE" id="PS01359">
    <property type="entry name" value="ZF_PHD_1"/>
    <property type="match status" value="1"/>
</dbReference>
<dbReference type="GO" id="GO:0003677">
    <property type="term" value="F:DNA binding"/>
    <property type="evidence" value="ECO:0007669"/>
    <property type="project" value="UniProtKB-KW"/>
</dbReference>
<name>A0A0E0H4Z8_ORYNI</name>
<dbReference type="AlphaFoldDB" id="A0A0E0H4Z8"/>
<evidence type="ECO:0000256" key="5">
    <source>
        <dbReference type="PROSITE-ProRule" id="PRU00146"/>
    </source>
</evidence>
<dbReference type="HOGENOM" id="CLU_699035_0_0_1"/>
<feature type="compositionally biased region" description="Low complexity" evidence="6">
    <location>
        <begin position="66"/>
        <end position="84"/>
    </location>
</feature>
<organism evidence="8">
    <name type="scientific">Oryza nivara</name>
    <name type="common">Indian wild rice</name>
    <name type="synonym">Oryza sativa f. spontanea</name>
    <dbReference type="NCBI Taxonomy" id="4536"/>
    <lineage>
        <taxon>Eukaryota</taxon>
        <taxon>Viridiplantae</taxon>
        <taxon>Streptophyta</taxon>
        <taxon>Embryophyta</taxon>
        <taxon>Tracheophyta</taxon>
        <taxon>Spermatophyta</taxon>
        <taxon>Magnoliopsida</taxon>
        <taxon>Liliopsida</taxon>
        <taxon>Poales</taxon>
        <taxon>Poaceae</taxon>
        <taxon>BOP clade</taxon>
        <taxon>Oryzoideae</taxon>
        <taxon>Oryzeae</taxon>
        <taxon>Oryzinae</taxon>
        <taxon>Oryza</taxon>
    </lineage>
</organism>
<dbReference type="GO" id="GO:0008270">
    <property type="term" value="F:zinc ion binding"/>
    <property type="evidence" value="ECO:0007669"/>
    <property type="project" value="UniProtKB-KW"/>
</dbReference>
<evidence type="ECO:0000259" key="7">
    <source>
        <dbReference type="PROSITE" id="PS50016"/>
    </source>
</evidence>
<reference evidence="8" key="2">
    <citation type="submission" date="2018-04" db="EMBL/GenBank/DDBJ databases">
        <title>OnivRS2 (Oryza nivara Reference Sequence Version 2).</title>
        <authorList>
            <person name="Zhang J."/>
            <person name="Kudrna D."/>
            <person name="Lee S."/>
            <person name="Talag J."/>
            <person name="Rajasekar S."/>
            <person name="Welchert J."/>
            <person name="Hsing Y.-I."/>
            <person name="Wing R.A."/>
        </authorList>
    </citation>
    <scope>NUCLEOTIDE SEQUENCE [LARGE SCALE GENOMIC DNA]</scope>
    <source>
        <strain evidence="8">SL10</strain>
    </source>
</reference>
<feature type="compositionally biased region" description="Low complexity" evidence="6">
    <location>
        <begin position="97"/>
        <end position="118"/>
    </location>
</feature>
<sequence>MDGGTGPGAELLSPGEAEWPPELRLPPPPPTHPPPPPPLEPAPPSTPQLRGEASPPPPPPPPVGPPGAAVVAAAARKEASASAEGFDDSHFLGSIMGAPAHQHQHQHQQPPAVGPPVVVKRKRGRPPKNRDGAAPPPPPKPVKKREDDEDVVCFICFDGGNLVVCDKKGCTKVYHPACIKRDESFFRSRAKWTCGWHLCSTCEKAVQYMCYTCTYSLCKGCIKQKPVKFFGVRGNKGFCDTCYSTILLIESKDDRAKAKVDFDDKNNWEYLFKLYWLDLKGKHSLTLEELVNAKSCWTVRSTSARREKEDSSNDLYDANFDLDASSDGASRKRRRNSFSGKRGRKRQNNGAESLPKRVQNEGMTFIGDTQWASSELLEFIGHMRNGNHVLATLRC</sequence>
<dbReference type="Gene3D" id="3.30.40.10">
    <property type="entry name" value="Zinc/RING finger domain, C3HC4 (zinc finger)"/>
    <property type="match status" value="1"/>
</dbReference>
<dbReference type="Gramene" id="ONIVA04G21750.4">
    <property type="protein sequence ID" value="ONIVA04G21750.4"/>
    <property type="gene ID" value="ONIVA04G21750"/>
</dbReference>
<dbReference type="InterPro" id="IPR055198">
    <property type="entry name" value="NSD_PHD"/>
</dbReference>
<keyword evidence="2 5" id="KW-0863">Zinc-finger</keyword>
<dbReference type="SMART" id="SM00249">
    <property type="entry name" value="PHD"/>
    <property type="match status" value="1"/>
</dbReference>
<evidence type="ECO:0000256" key="6">
    <source>
        <dbReference type="SAM" id="MobiDB-lite"/>
    </source>
</evidence>
<evidence type="ECO:0000313" key="8">
    <source>
        <dbReference type="EnsemblPlants" id="ONIVA04G21750.4"/>
    </source>
</evidence>
<feature type="compositionally biased region" description="Basic residues" evidence="6">
    <location>
        <begin position="331"/>
        <end position="347"/>
    </location>
</feature>
<dbReference type="InterPro" id="IPR011011">
    <property type="entry name" value="Znf_FYVE_PHD"/>
</dbReference>
<dbReference type="InterPro" id="IPR013083">
    <property type="entry name" value="Znf_RING/FYVE/PHD"/>
</dbReference>
<dbReference type="SUPFAM" id="SSF57903">
    <property type="entry name" value="FYVE/PHD zinc finger"/>
    <property type="match status" value="1"/>
</dbReference>
<evidence type="ECO:0000256" key="4">
    <source>
        <dbReference type="ARBA" id="ARBA00023125"/>
    </source>
</evidence>